<organism evidence="1 2">
    <name type="scientific">Hibiscus sabdariffa</name>
    <name type="common">roselle</name>
    <dbReference type="NCBI Taxonomy" id="183260"/>
    <lineage>
        <taxon>Eukaryota</taxon>
        <taxon>Viridiplantae</taxon>
        <taxon>Streptophyta</taxon>
        <taxon>Embryophyta</taxon>
        <taxon>Tracheophyta</taxon>
        <taxon>Spermatophyta</taxon>
        <taxon>Magnoliopsida</taxon>
        <taxon>eudicotyledons</taxon>
        <taxon>Gunneridae</taxon>
        <taxon>Pentapetalae</taxon>
        <taxon>rosids</taxon>
        <taxon>malvids</taxon>
        <taxon>Malvales</taxon>
        <taxon>Malvaceae</taxon>
        <taxon>Malvoideae</taxon>
        <taxon>Hibiscus</taxon>
    </lineage>
</organism>
<dbReference type="Proteomes" id="UP001472677">
    <property type="component" value="Unassembled WGS sequence"/>
</dbReference>
<comment type="caution">
    <text evidence="1">The sequence shown here is derived from an EMBL/GenBank/DDBJ whole genome shotgun (WGS) entry which is preliminary data.</text>
</comment>
<dbReference type="EMBL" id="JBBPBM010000028">
    <property type="protein sequence ID" value="KAK8537204.1"/>
    <property type="molecule type" value="Genomic_DNA"/>
</dbReference>
<sequence length="373" mass="42409">MKPKEGINGLNDRPEEFVTLKLEPDDNINAAFMSLSLVHHLQAVGAPEDNVQASRKRMRNLAIEKSKLGVTANNNDDAEQKMSEQSTNKVNPSTFYGEMCKPRTNQKLLEADFNGFCPTLINTSHENKVIQVKPMIQSSFSLSHDMERALHIFNFMPNEMTWAMYEGSNLPPPKTLVNPWIEETISKSLSDMDISMFNKRKRDLLEPLEMFLSNKRTLKEDILEAVVKVEPGRASGCRRLSGIKQAARAKYVKEIERKFDDETGLLEFGRDPFGKRIINIPTFNSSHSHILTEVDEFKCDEDAKFFLFANDVLDCSVQRLCVCDDDRGSNCEYKGDPSPTLELFKRNLNGCKWKVLAKKSSEPLVFSFAFCFG</sequence>
<keyword evidence="2" id="KW-1185">Reference proteome</keyword>
<name>A0ABR2DFV6_9ROSI</name>
<reference evidence="1 2" key="1">
    <citation type="journal article" date="2024" name="G3 (Bethesda)">
        <title>Genome assembly of Hibiscus sabdariffa L. provides insights into metabolisms of medicinal natural products.</title>
        <authorList>
            <person name="Kim T."/>
        </authorList>
    </citation>
    <scope>NUCLEOTIDE SEQUENCE [LARGE SCALE GENOMIC DNA]</scope>
    <source>
        <strain evidence="1">TK-2024</strain>
        <tissue evidence="1">Old leaves</tissue>
    </source>
</reference>
<proteinExistence type="predicted"/>
<accession>A0ABR2DFV6</accession>
<evidence type="ECO:0000313" key="1">
    <source>
        <dbReference type="EMBL" id="KAK8537204.1"/>
    </source>
</evidence>
<evidence type="ECO:0000313" key="2">
    <source>
        <dbReference type="Proteomes" id="UP001472677"/>
    </source>
</evidence>
<protein>
    <submittedName>
        <fullName evidence="1">Uncharacterized protein</fullName>
    </submittedName>
</protein>
<gene>
    <name evidence="1" type="ORF">V6N12_043377</name>
</gene>